<gene>
    <name evidence="1" type="ORF">OPT61_g464</name>
</gene>
<sequence length="541" mass="60098">MSIAKTAAVHLAKVSTQSRKKTLAILRLLSSNKNDEFDYLRKFAAELIATLGCSEFVSPGLAPFREAEELLSFPTPNYVDPTTRRPLAISIITPMTVLVVAFISCRFYSRTILTKTLGWDDGIMLLAAQQCHGPRIDVATVPDGLSSLGRAPRDPLCLHEGCSSTYLETSEMYLAQSKSDGNGDTTVVYSNHNTDEGCDTVDLHPPASTYWNIFKYIGRTKCLNIKAIYYFHSAQNTLSDFLIFLWPARDLLNVKVSLRQRVTLTCMFSLGVIVCVAGVTRLYYTHVYLHSYDVFWHGAENFIIMCVESGVGIVCGCLPGCKPMMNRLFPRYFASTNNSSDQYPRRWQHNRSKQIDDEELTSPSASVRSTPIPLASPKPIHPGRIMKPAVAQQSVSRQTQQSLVPSSRSQPSLHTRSGSHTTTRTVNAGSMRTPNVHRSPSHLTQSTFTTTITAQPRHSRSQSRQSSKWSSVDLNKPLPMRPAPPVVAARRPNGSGFRRSRNSSKELSAISNASTEMFILQGRENVSGKQSPGRKNEMWMG</sequence>
<evidence type="ECO:0000313" key="2">
    <source>
        <dbReference type="Proteomes" id="UP001153331"/>
    </source>
</evidence>
<protein>
    <submittedName>
        <fullName evidence="1">Uncharacterized protein</fullName>
    </submittedName>
</protein>
<name>A0ACC2IU13_9PLEO</name>
<dbReference type="Proteomes" id="UP001153331">
    <property type="component" value="Unassembled WGS sequence"/>
</dbReference>
<accession>A0ACC2IU13</accession>
<dbReference type="EMBL" id="JAPHNI010000015">
    <property type="protein sequence ID" value="KAJ8118592.1"/>
    <property type="molecule type" value="Genomic_DNA"/>
</dbReference>
<keyword evidence="2" id="KW-1185">Reference proteome</keyword>
<proteinExistence type="predicted"/>
<reference evidence="1" key="1">
    <citation type="submission" date="2022-11" db="EMBL/GenBank/DDBJ databases">
        <title>Genome Sequence of Boeremia exigua.</title>
        <authorList>
            <person name="Buettner E."/>
        </authorList>
    </citation>
    <scope>NUCLEOTIDE SEQUENCE</scope>
    <source>
        <strain evidence="1">CU02</strain>
    </source>
</reference>
<organism evidence="1 2">
    <name type="scientific">Boeremia exigua</name>
    <dbReference type="NCBI Taxonomy" id="749465"/>
    <lineage>
        <taxon>Eukaryota</taxon>
        <taxon>Fungi</taxon>
        <taxon>Dikarya</taxon>
        <taxon>Ascomycota</taxon>
        <taxon>Pezizomycotina</taxon>
        <taxon>Dothideomycetes</taxon>
        <taxon>Pleosporomycetidae</taxon>
        <taxon>Pleosporales</taxon>
        <taxon>Pleosporineae</taxon>
        <taxon>Didymellaceae</taxon>
        <taxon>Boeremia</taxon>
    </lineage>
</organism>
<evidence type="ECO:0000313" key="1">
    <source>
        <dbReference type="EMBL" id="KAJ8118592.1"/>
    </source>
</evidence>
<comment type="caution">
    <text evidence="1">The sequence shown here is derived from an EMBL/GenBank/DDBJ whole genome shotgun (WGS) entry which is preliminary data.</text>
</comment>